<gene>
    <name evidence="1" type="ORF">LBAT_0680</name>
</gene>
<dbReference type="KEGG" id="lae:LBAT_0680"/>
<dbReference type="Proteomes" id="UP000035709">
    <property type="component" value="Chromosome"/>
</dbReference>
<sequence length="52" mass="5704">MLAAMNIASVSFIVLIVVVLLGVVLYEVGLLHTEAENAGIPFHTFIKNLFKF</sequence>
<dbReference type="RefSeq" id="WP_156171240.1">
    <property type="nucleotide sequence ID" value="NZ_AP014808.1"/>
</dbReference>
<protein>
    <submittedName>
        <fullName evidence="1">Uncharacterized protein</fullName>
    </submittedName>
</protein>
<dbReference type="EMBL" id="AP014808">
    <property type="protein sequence ID" value="BAQ57069.1"/>
    <property type="molecule type" value="Genomic_DNA"/>
</dbReference>
<evidence type="ECO:0000313" key="2">
    <source>
        <dbReference type="Proteomes" id="UP000035709"/>
    </source>
</evidence>
<evidence type="ECO:0000313" key="1">
    <source>
        <dbReference type="EMBL" id="BAQ57069.1"/>
    </source>
</evidence>
<reference evidence="1 2" key="1">
    <citation type="submission" date="2015-03" db="EMBL/GenBank/DDBJ databases">
        <title>Complete genome sequence of Lactobacillus acetotolerans NBRC 13120.</title>
        <authorList>
            <person name="Toh H."/>
            <person name="Morita H."/>
            <person name="Fujita N."/>
        </authorList>
    </citation>
    <scope>NUCLEOTIDE SEQUENCE [LARGE SCALE GENOMIC DNA]</scope>
    <source>
        <strain evidence="1 2">NBRC 13120</strain>
    </source>
</reference>
<organism evidence="1 2">
    <name type="scientific">Lactobacillus acetotolerans</name>
    <dbReference type="NCBI Taxonomy" id="1600"/>
    <lineage>
        <taxon>Bacteria</taxon>
        <taxon>Bacillati</taxon>
        <taxon>Bacillota</taxon>
        <taxon>Bacilli</taxon>
        <taxon>Lactobacillales</taxon>
        <taxon>Lactobacillaceae</taxon>
        <taxon>Lactobacillus</taxon>
    </lineage>
</organism>
<dbReference type="GeneID" id="78212977"/>
<dbReference type="STRING" id="1600.LBAT_0680"/>
<name>A0A0D6A301_9LACO</name>
<dbReference type="AlphaFoldDB" id="A0A0D6A301"/>
<dbReference type="PATRIC" id="fig|1600.4.peg.695"/>
<proteinExistence type="predicted"/>
<accession>A0A0D6A301</accession>
<keyword evidence="2" id="KW-1185">Reference proteome</keyword>